<organism evidence="1 2">
    <name type="scientific">Clostridium saccharobutylicum DSM 13864</name>
    <dbReference type="NCBI Taxonomy" id="1345695"/>
    <lineage>
        <taxon>Bacteria</taxon>
        <taxon>Bacillati</taxon>
        <taxon>Bacillota</taxon>
        <taxon>Clostridia</taxon>
        <taxon>Eubacteriales</taxon>
        <taxon>Clostridiaceae</taxon>
        <taxon>Clostridium</taxon>
    </lineage>
</organism>
<accession>U5MR33</accession>
<dbReference type="PATRIC" id="fig|1345695.10.peg.1355"/>
<sequence length="316" mass="37375">MSTLKEDKMYIFKMIDERELDYGKSKDSKTSALSTVKYLGNGKQIIEIRDKIADYNSCKSSNKNFYNQSYVNYVDKLAEGADISAEFPLGSSYKNRVIYDCDMLHETELTHMENKWICDLMHNSGNSNYDNVYFKSLDYKYKYVKYRDKNGNECFARFIYFKFKDLVEETTRHNSKFDEIISEDVEWLKLIKEGNMEELYRLRPSDRGISREKLIHNIAMELKLISERYRILTYKGNLGTTNQKYGNDEFIPTASDAKSLIESNVLIEEYSFNNLKDLEDDIKEPREIDFELVLSYFTDFTHNIFVKIRKGKQKYA</sequence>
<dbReference type="EMBL" id="CP006721">
    <property type="protein sequence ID" value="AGX43060.1"/>
    <property type="molecule type" value="Genomic_DNA"/>
</dbReference>
<gene>
    <name evidence="1" type="ORF">CLSA_c20780</name>
</gene>
<evidence type="ECO:0000313" key="2">
    <source>
        <dbReference type="Proteomes" id="UP000017118"/>
    </source>
</evidence>
<proteinExistence type="predicted"/>
<name>U5MR33_CLOSA</name>
<reference evidence="1 2" key="1">
    <citation type="journal article" date="2013" name="Genome Announc.">
        <title>Complete Genome Sequence of the Solvent Producer Clostridium saccharobutylicum NCP262 (DSM 13864).</title>
        <authorList>
            <person name="Poehlein A."/>
            <person name="Hartwich K."/>
            <person name="Krabben P."/>
            <person name="Ehrenreich A."/>
            <person name="Liebl W."/>
            <person name="Durre P."/>
            <person name="Gottschalk G."/>
            <person name="Daniel R."/>
        </authorList>
    </citation>
    <scope>NUCLEOTIDE SEQUENCE [LARGE SCALE GENOMIC DNA]</scope>
    <source>
        <strain evidence="1">DSM 13864</strain>
    </source>
</reference>
<dbReference type="AlphaFoldDB" id="U5MR33"/>
<keyword evidence="2" id="KW-1185">Reference proteome</keyword>
<protein>
    <submittedName>
        <fullName evidence="1">Uncharacterized protein</fullName>
    </submittedName>
</protein>
<evidence type="ECO:0000313" key="1">
    <source>
        <dbReference type="EMBL" id="AGX43060.1"/>
    </source>
</evidence>
<dbReference type="KEGG" id="csb:CLSA_c20780"/>
<dbReference type="Proteomes" id="UP000017118">
    <property type="component" value="Chromosome"/>
</dbReference>
<dbReference type="GeneID" id="55474532"/>
<dbReference type="RefSeq" id="WP_022746190.1">
    <property type="nucleotide sequence ID" value="NC_022571.1"/>
</dbReference>
<dbReference type="HOGENOM" id="CLU_879116_0_0_9"/>